<name>A0A6C0FBP0_9ZZZZ</name>
<sequence length="184" mass="20735">MIELILFVIVAFLLYHFMCKCGKEGFDGGPPVRINECDIVPPYRRFDCKTSYDYCINNKGNPVYSKADQTYSCNWSGSNNFNKCSEINDCAQPTEKEFPKQFKKYKERLKRGEGPTDCKSSTAMNNDFCELTSMIDGKKRIGICLDGTCYERGDNCQKPIGKLCPDNSNPECIDQTVNSAISCG</sequence>
<dbReference type="EMBL" id="MN738838">
    <property type="protein sequence ID" value="QHT39098.1"/>
    <property type="molecule type" value="Genomic_DNA"/>
</dbReference>
<proteinExistence type="predicted"/>
<evidence type="ECO:0000313" key="1">
    <source>
        <dbReference type="EMBL" id="QHT39098.1"/>
    </source>
</evidence>
<protein>
    <submittedName>
        <fullName evidence="1">Uncharacterized protein</fullName>
    </submittedName>
</protein>
<organism evidence="1">
    <name type="scientific">viral metagenome</name>
    <dbReference type="NCBI Taxonomy" id="1070528"/>
    <lineage>
        <taxon>unclassified sequences</taxon>
        <taxon>metagenomes</taxon>
        <taxon>organismal metagenomes</taxon>
    </lineage>
</organism>
<dbReference type="AlphaFoldDB" id="A0A6C0FBP0"/>
<accession>A0A6C0FBP0</accession>
<reference evidence="1" key="1">
    <citation type="journal article" date="2020" name="Nature">
        <title>Giant virus diversity and host interactions through global metagenomics.</title>
        <authorList>
            <person name="Schulz F."/>
            <person name="Roux S."/>
            <person name="Paez-Espino D."/>
            <person name="Jungbluth S."/>
            <person name="Walsh D.A."/>
            <person name="Denef V.J."/>
            <person name="McMahon K.D."/>
            <person name="Konstantinidis K.T."/>
            <person name="Eloe-Fadrosh E.A."/>
            <person name="Kyrpides N.C."/>
            <person name="Woyke T."/>
        </authorList>
    </citation>
    <scope>NUCLEOTIDE SEQUENCE</scope>
    <source>
        <strain evidence="1">GVMAG-S-ERX556126-94</strain>
    </source>
</reference>